<sequence length="103" mass="11604">MKKLIFTLALIMQTALLFASNDKKIVAQARQDNVKMYQQPGTCTHILKSLSTQDKIEIVRKYNENWTIVVVDGQVGYVLHSEIGKPAKNLEIKTLASAKTSRK</sequence>
<dbReference type="RefSeq" id="WP_146900001.1">
    <property type="nucleotide sequence ID" value="NZ_BJYS01000025.1"/>
</dbReference>
<dbReference type="SUPFAM" id="SSF50044">
    <property type="entry name" value="SH3-domain"/>
    <property type="match status" value="1"/>
</dbReference>
<feature type="chain" id="PRO_5022196766" description="SH3b domain-containing protein" evidence="1">
    <location>
        <begin position="20"/>
        <end position="103"/>
    </location>
</feature>
<comment type="caution">
    <text evidence="2">The sequence shown here is derived from an EMBL/GenBank/DDBJ whole genome shotgun (WGS) entry which is preliminary data.</text>
</comment>
<evidence type="ECO:0000313" key="3">
    <source>
        <dbReference type="Proteomes" id="UP000321532"/>
    </source>
</evidence>
<evidence type="ECO:0008006" key="4">
    <source>
        <dbReference type="Google" id="ProtNLM"/>
    </source>
</evidence>
<name>A0A512B0Y7_9BACT</name>
<dbReference type="Gene3D" id="2.30.30.40">
    <property type="entry name" value="SH3 Domains"/>
    <property type="match status" value="1"/>
</dbReference>
<feature type="signal peptide" evidence="1">
    <location>
        <begin position="1"/>
        <end position="19"/>
    </location>
</feature>
<accession>A0A512B0Y7</accession>
<dbReference type="InterPro" id="IPR036028">
    <property type="entry name" value="SH3-like_dom_sf"/>
</dbReference>
<organism evidence="2 3">
    <name type="scientific">Adhaeribacter aerolatus</name>
    <dbReference type="NCBI Taxonomy" id="670289"/>
    <lineage>
        <taxon>Bacteria</taxon>
        <taxon>Pseudomonadati</taxon>
        <taxon>Bacteroidota</taxon>
        <taxon>Cytophagia</taxon>
        <taxon>Cytophagales</taxon>
        <taxon>Hymenobacteraceae</taxon>
        <taxon>Adhaeribacter</taxon>
    </lineage>
</organism>
<proteinExistence type="predicted"/>
<evidence type="ECO:0000256" key="1">
    <source>
        <dbReference type="SAM" id="SignalP"/>
    </source>
</evidence>
<dbReference type="Proteomes" id="UP000321532">
    <property type="component" value="Unassembled WGS sequence"/>
</dbReference>
<reference evidence="2 3" key="1">
    <citation type="submission" date="2019-07" db="EMBL/GenBank/DDBJ databases">
        <title>Whole genome shotgun sequence of Adhaeribacter aerolatus NBRC 106133.</title>
        <authorList>
            <person name="Hosoyama A."/>
            <person name="Uohara A."/>
            <person name="Ohji S."/>
            <person name="Ichikawa N."/>
        </authorList>
    </citation>
    <scope>NUCLEOTIDE SEQUENCE [LARGE SCALE GENOMIC DNA]</scope>
    <source>
        <strain evidence="2 3">NBRC 106133</strain>
    </source>
</reference>
<dbReference type="AlphaFoldDB" id="A0A512B0Y7"/>
<evidence type="ECO:0000313" key="2">
    <source>
        <dbReference type="EMBL" id="GEO05626.1"/>
    </source>
</evidence>
<keyword evidence="3" id="KW-1185">Reference proteome</keyword>
<dbReference type="EMBL" id="BJYS01000025">
    <property type="protein sequence ID" value="GEO05626.1"/>
    <property type="molecule type" value="Genomic_DNA"/>
</dbReference>
<keyword evidence="1" id="KW-0732">Signal</keyword>
<protein>
    <recommendedName>
        <fullName evidence="4">SH3b domain-containing protein</fullName>
    </recommendedName>
</protein>
<gene>
    <name evidence="2" type="ORF">AAE02nite_32900</name>
</gene>
<dbReference type="OrthoDB" id="894232at2"/>